<keyword evidence="7" id="KW-0520">NAD</keyword>
<evidence type="ECO:0000256" key="10">
    <source>
        <dbReference type="PIRNR" id="PIRNR006621"/>
    </source>
</evidence>
<feature type="region of interest" description="Disordered" evidence="11">
    <location>
        <begin position="357"/>
        <end position="387"/>
    </location>
</feature>
<name>A0ABR4NQP4_9SACH</name>
<comment type="catalytic activity">
    <reaction evidence="9">
        <text>a 5,6-dihydrouridine in mRNA + NADP(+) = a uridine in mRNA + NADPH + H(+)</text>
        <dbReference type="Rhea" id="RHEA:69855"/>
        <dbReference type="Rhea" id="RHEA-COMP:14658"/>
        <dbReference type="Rhea" id="RHEA-COMP:17789"/>
        <dbReference type="ChEBI" id="CHEBI:15378"/>
        <dbReference type="ChEBI" id="CHEBI:57783"/>
        <dbReference type="ChEBI" id="CHEBI:58349"/>
        <dbReference type="ChEBI" id="CHEBI:65315"/>
        <dbReference type="ChEBI" id="CHEBI:74443"/>
    </reaction>
    <physiologicalReaction direction="right-to-left" evidence="9">
        <dbReference type="Rhea" id="RHEA:69857"/>
    </physiologicalReaction>
</comment>
<dbReference type="InterPro" id="IPR013785">
    <property type="entry name" value="Aldolase_TIM"/>
</dbReference>
<dbReference type="PIRSF" id="PIRSF006621">
    <property type="entry name" value="Dus"/>
    <property type="match status" value="1"/>
</dbReference>
<dbReference type="EC" id="1.3.1.-" evidence="10"/>
<evidence type="ECO:0000256" key="5">
    <source>
        <dbReference type="ARBA" id="ARBA00022694"/>
    </source>
</evidence>
<dbReference type="InterPro" id="IPR035587">
    <property type="entry name" value="DUS-like_FMN-bd"/>
</dbReference>
<dbReference type="InterPro" id="IPR018517">
    <property type="entry name" value="tRNA_hU_synthase_CS"/>
</dbReference>
<dbReference type="InterPro" id="IPR052582">
    <property type="entry name" value="tRNA-DUS-like"/>
</dbReference>
<sequence>MALYSTIANMVNYSGKLVLAPMVRAGELPTRLLSLKYGADLVWSPEIVDKKILQTERVVNTALNTIDHVLPNAHNNVVFRTFPSLERGKLIFQLGSADPDLAREAALKVIDDVDGIDLNCGCPKHFSIHSGMGAALLKKPEHLCSILTELVEKVGKPNNKPISCKIRILENEEDTLKLVRMICATGVANLTVHCRTTPMRNRESPIRDYINSIFDVCKDHNVSMIVNGAIKDREDYENLFSYNKELGGMIAESAESNPTVFSKEVKPWFVAVKEFLEIAKEFDNNIGNTKYMLSRLVPGKSKFFQYFAQCKNEDDLDYIMSLVNEKGEAKEDPSEYLTRRREEEKLLKKKLGEQKALEKKAAKEAMKRALEEHQEPNSSSKKPKIEC</sequence>
<keyword evidence="5 10" id="KW-0819">tRNA processing</keyword>
<feature type="domain" description="DUS-like FMN-binding" evidence="12">
    <location>
        <begin position="19"/>
        <end position="329"/>
    </location>
</feature>
<evidence type="ECO:0000256" key="7">
    <source>
        <dbReference type="ARBA" id="ARBA00023027"/>
    </source>
</evidence>
<organism evidence="13 14">
    <name type="scientific">Nakaseomyces bracarensis</name>
    <dbReference type="NCBI Taxonomy" id="273131"/>
    <lineage>
        <taxon>Eukaryota</taxon>
        <taxon>Fungi</taxon>
        <taxon>Dikarya</taxon>
        <taxon>Ascomycota</taxon>
        <taxon>Saccharomycotina</taxon>
        <taxon>Saccharomycetes</taxon>
        <taxon>Saccharomycetales</taxon>
        <taxon>Saccharomycetaceae</taxon>
        <taxon>Nakaseomyces</taxon>
    </lineage>
</organism>
<evidence type="ECO:0000313" key="14">
    <source>
        <dbReference type="Proteomes" id="UP001623330"/>
    </source>
</evidence>
<comment type="cofactor">
    <cofactor evidence="1 10">
        <name>FMN</name>
        <dbReference type="ChEBI" id="CHEBI:58210"/>
    </cofactor>
</comment>
<evidence type="ECO:0000256" key="8">
    <source>
        <dbReference type="ARBA" id="ARBA00048342"/>
    </source>
</evidence>
<evidence type="ECO:0000256" key="2">
    <source>
        <dbReference type="ARBA" id="ARBA00022630"/>
    </source>
</evidence>
<protein>
    <recommendedName>
        <fullName evidence="10">tRNA-dihydrouridine synthase</fullName>
        <ecNumber evidence="10">1.3.1.-</ecNumber>
    </recommendedName>
</protein>
<dbReference type="CDD" id="cd02801">
    <property type="entry name" value="DUS_like_FMN"/>
    <property type="match status" value="1"/>
</dbReference>
<evidence type="ECO:0000256" key="6">
    <source>
        <dbReference type="ARBA" id="ARBA00023002"/>
    </source>
</evidence>
<evidence type="ECO:0000256" key="1">
    <source>
        <dbReference type="ARBA" id="ARBA00001917"/>
    </source>
</evidence>
<comment type="function">
    <text evidence="10">Catalyzes the synthesis of dihydrouridine, a modified base found in the D-loop of most tRNAs.</text>
</comment>
<evidence type="ECO:0000256" key="9">
    <source>
        <dbReference type="ARBA" id="ARBA00049447"/>
    </source>
</evidence>
<keyword evidence="4" id="KW-0507">mRNA processing</keyword>
<comment type="caution">
    <text evidence="13">The sequence shown here is derived from an EMBL/GenBank/DDBJ whole genome shotgun (WGS) entry which is preliminary data.</text>
</comment>
<proteinExistence type="inferred from homology"/>
<dbReference type="EMBL" id="JBEVYD010000009">
    <property type="protein sequence ID" value="KAL3230559.1"/>
    <property type="molecule type" value="Genomic_DNA"/>
</dbReference>
<keyword evidence="14" id="KW-1185">Reference proteome</keyword>
<comment type="catalytic activity">
    <reaction evidence="8">
        <text>a 5,6-dihydrouridine in mRNA + NAD(+) = a uridine in mRNA + NADH + H(+)</text>
        <dbReference type="Rhea" id="RHEA:69851"/>
        <dbReference type="Rhea" id="RHEA-COMP:14658"/>
        <dbReference type="Rhea" id="RHEA-COMP:17789"/>
        <dbReference type="ChEBI" id="CHEBI:15378"/>
        <dbReference type="ChEBI" id="CHEBI:57540"/>
        <dbReference type="ChEBI" id="CHEBI:57945"/>
        <dbReference type="ChEBI" id="CHEBI:65315"/>
        <dbReference type="ChEBI" id="CHEBI:74443"/>
    </reaction>
    <physiologicalReaction direction="right-to-left" evidence="8">
        <dbReference type="Rhea" id="RHEA:69853"/>
    </physiologicalReaction>
</comment>
<gene>
    <name evidence="13" type="ORF">RNJ44_01008</name>
</gene>
<evidence type="ECO:0000256" key="11">
    <source>
        <dbReference type="SAM" id="MobiDB-lite"/>
    </source>
</evidence>
<feature type="compositionally biased region" description="Basic and acidic residues" evidence="11">
    <location>
        <begin position="357"/>
        <end position="375"/>
    </location>
</feature>
<dbReference type="Gene3D" id="3.20.20.70">
    <property type="entry name" value="Aldolase class I"/>
    <property type="match status" value="1"/>
</dbReference>
<dbReference type="PROSITE" id="PS01136">
    <property type="entry name" value="UPF0034"/>
    <property type="match status" value="1"/>
</dbReference>
<evidence type="ECO:0000256" key="4">
    <source>
        <dbReference type="ARBA" id="ARBA00022664"/>
    </source>
</evidence>
<dbReference type="SUPFAM" id="SSF51395">
    <property type="entry name" value="FMN-linked oxidoreductases"/>
    <property type="match status" value="1"/>
</dbReference>
<keyword evidence="2 10" id="KW-0285">Flavoprotein</keyword>
<evidence type="ECO:0000313" key="13">
    <source>
        <dbReference type="EMBL" id="KAL3230559.1"/>
    </source>
</evidence>
<dbReference type="Pfam" id="PF01207">
    <property type="entry name" value="Dus"/>
    <property type="match status" value="1"/>
</dbReference>
<dbReference type="PANTHER" id="PTHR45936">
    <property type="entry name" value="TRNA-DIHYDROURIDINE(20) SYNTHASE [NAD(P)+]-LIKE"/>
    <property type="match status" value="1"/>
</dbReference>
<evidence type="ECO:0000259" key="12">
    <source>
        <dbReference type="Pfam" id="PF01207"/>
    </source>
</evidence>
<comment type="similarity">
    <text evidence="10">Belongs to the dus family.</text>
</comment>
<evidence type="ECO:0000256" key="3">
    <source>
        <dbReference type="ARBA" id="ARBA00022643"/>
    </source>
</evidence>
<dbReference type="PANTHER" id="PTHR45936:SF1">
    <property type="entry name" value="TRNA-DIHYDROURIDINE(20) SYNTHASE [NAD(P)+]-LIKE"/>
    <property type="match status" value="1"/>
</dbReference>
<reference evidence="13 14" key="1">
    <citation type="submission" date="2024-05" db="EMBL/GenBank/DDBJ databases">
        <title>Long read based assembly of the Candida bracarensis genome reveals expanded adhesin content.</title>
        <authorList>
            <person name="Marcet-Houben M."/>
            <person name="Ksiezopolska E."/>
            <person name="Gabaldon T."/>
        </authorList>
    </citation>
    <scope>NUCLEOTIDE SEQUENCE [LARGE SCALE GENOMIC DNA]</scope>
    <source>
        <strain evidence="13 14">CBM6</strain>
    </source>
</reference>
<keyword evidence="6 10" id="KW-0560">Oxidoreductase</keyword>
<keyword evidence="3 10" id="KW-0288">FMN</keyword>
<dbReference type="InterPro" id="IPR001269">
    <property type="entry name" value="DUS_fam"/>
</dbReference>
<accession>A0ABR4NQP4</accession>
<dbReference type="Proteomes" id="UP001623330">
    <property type="component" value="Unassembled WGS sequence"/>
</dbReference>